<keyword evidence="3" id="KW-1185">Reference proteome</keyword>
<name>A0ABS8X744_9BURK</name>
<evidence type="ECO:0000313" key="3">
    <source>
        <dbReference type="Proteomes" id="UP001201463"/>
    </source>
</evidence>
<accession>A0ABS8X744</accession>
<gene>
    <name evidence="2" type="ORF">LXT12_03575</name>
</gene>
<dbReference type="EMBL" id="JAJTWT010000001">
    <property type="protein sequence ID" value="MCE4536334.1"/>
    <property type="molecule type" value="Genomic_DNA"/>
</dbReference>
<evidence type="ECO:0000313" key="2">
    <source>
        <dbReference type="EMBL" id="MCE4536334.1"/>
    </source>
</evidence>
<dbReference type="RefSeq" id="WP_233389511.1">
    <property type="nucleotide sequence ID" value="NZ_JAJTWT010000001.1"/>
</dbReference>
<proteinExistence type="predicted"/>
<comment type="caution">
    <text evidence="2">The sequence shown here is derived from an EMBL/GenBank/DDBJ whole genome shotgun (WGS) entry which is preliminary data.</text>
</comment>
<dbReference type="Proteomes" id="UP001201463">
    <property type="component" value="Unassembled WGS sequence"/>
</dbReference>
<reference evidence="2 3" key="1">
    <citation type="submission" date="2021-12" db="EMBL/GenBank/DDBJ databases">
        <title>Genome seq of p7.</title>
        <authorList>
            <person name="Seo T."/>
        </authorList>
    </citation>
    <scope>NUCLEOTIDE SEQUENCE [LARGE SCALE GENOMIC DNA]</scope>
    <source>
        <strain evidence="2 3">P7</strain>
    </source>
</reference>
<organism evidence="2 3">
    <name type="scientific">Pelomonas caseinilytica</name>
    <dbReference type="NCBI Taxonomy" id="2906763"/>
    <lineage>
        <taxon>Bacteria</taxon>
        <taxon>Pseudomonadati</taxon>
        <taxon>Pseudomonadota</taxon>
        <taxon>Betaproteobacteria</taxon>
        <taxon>Burkholderiales</taxon>
        <taxon>Sphaerotilaceae</taxon>
        <taxon>Roseateles</taxon>
    </lineage>
</organism>
<sequence length="161" mass="17635">MSVQRLSGRLAGRNDLLAMQMEATVVMYRPTGPEELALVQASGFKRWPPRLPDQPIFYPVTNEEYAIQIARDWTRGDAIATCPPGRYASLLLYLRNCAPPHPTAALLGFLDEQAGRCASGQWGGPDAQVKEEGRVADRGTWSIRPAPLPAPIPTESPLRVA</sequence>
<feature type="region of interest" description="Disordered" evidence="1">
    <location>
        <begin position="140"/>
        <end position="161"/>
    </location>
</feature>
<evidence type="ECO:0000256" key="1">
    <source>
        <dbReference type="SAM" id="MobiDB-lite"/>
    </source>
</evidence>
<protein>
    <submittedName>
        <fullName evidence="2">Uncharacterized protein</fullName>
    </submittedName>
</protein>